<dbReference type="AlphaFoldDB" id="A0AAV0BQ80"/>
<dbReference type="EMBL" id="CALTRL010005986">
    <property type="protein sequence ID" value="CAH7688499.1"/>
    <property type="molecule type" value="Genomic_DNA"/>
</dbReference>
<feature type="coiled-coil region" evidence="1">
    <location>
        <begin position="55"/>
        <end position="120"/>
    </location>
</feature>
<proteinExistence type="predicted"/>
<evidence type="ECO:0000313" key="4">
    <source>
        <dbReference type="Proteomes" id="UP001153365"/>
    </source>
</evidence>
<keyword evidence="4" id="KW-1185">Reference proteome</keyword>
<evidence type="ECO:0000256" key="2">
    <source>
        <dbReference type="SAM" id="MobiDB-lite"/>
    </source>
</evidence>
<dbReference type="Proteomes" id="UP001153365">
    <property type="component" value="Unassembled WGS sequence"/>
</dbReference>
<comment type="caution">
    <text evidence="3">The sequence shown here is derived from an EMBL/GenBank/DDBJ whole genome shotgun (WGS) entry which is preliminary data.</text>
</comment>
<evidence type="ECO:0000313" key="3">
    <source>
        <dbReference type="EMBL" id="CAH7688499.1"/>
    </source>
</evidence>
<keyword evidence="1" id="KW-0175">Coiled coil</keyword>
<feature type="region of interest" description="Disordered" evidence="2">
    <location>
        <begin position="487"/>
        <end position="507"/>
    </location>
</feature>
<sequence length="507" mass="58773">METQKNEKNIEKLDKLRNEFVAAQSSISEIKMSERNAIENLEKKDEENLRTIAENAQLKVQKINLEQRVSILQEDLDKLHQGHEDSIRSFHDQKYFASRFQTLQSELNALQINHHALKEEHEKVLKLKTDLQVKNESLMLEVEKSLSHQEALEIKVKDYNHEIASQKNLIEKLKYQGSEFEANTRDLSSKLSQAQHDFASAEKEMFSIEKEAARLRLFEVQCKELEEKVARLLEAQYKDEKNRKDLQERLDFNQERWEDLKSREDLAMGQVTVLQEKLTEAKGNQTSMVCLSYLLRLGLKEQLADLKAQNNELKEVIEELNVRLREELSLRNKLEDKIQNFEQDILSIKKAAQDEANEKEKFFLEEKHQIKKDLASKESEVKLRKERESLTKSEIEELRRGLKLEEEKNVDLGQSLDDLKQFTNEKLSESEASLQEMRKEAVSVATSRSNAIATVEKKYEVKTGKKLSETESRLLAMSAELAKAREEIFSSSDQTELPSHGAGSNGI</sequence>
<name>A0AAV0BQ80_PHAPC</name>
<protein>
    <submittedName>
        <fullName evidence="3">Expressed protein</fullName>
    </submittedName>
</protein>
<reference evidence="3" key="1">
    <citation type="submission" date="2022-06" db="EMBL/GenBank/DDBJ databases">
        <authorList>
            <consortium name="SYNGENTA / RWTH Aachen University"/>
        </authorList>
    </citation>
    <scope>NUCLEOTIDE SEQUENCE</scope>
</reference>
<organism evidence="3 4">
    <name type="scientific">Phakopsora pachyrhizi</name>
    <name type="common">Asian soybean rust disease fungus</name>
    <dbReference type="NCBI Taxonomy" id="170000"/>
    <lineage>
        <taxon>Eukaryota</taxon>
        <taxon>Fungi</taxon>
        <taxon>Dikarya</taxon>
        <taxon>Basidiomycota</taxon>
        <taxon>Pucciniomycotina</taxon>
        <taxon>Pucciniomycetes</taxon>
        <taxon>Pucciniales</taxon>
        <taxon>Phakopsoraceae</taxon>
        <taxon>Phakopsora</taxon>
    </lineage>
</organism>
<evidence type="ECO:0000256" key="1">
    <source>
        <dbReference type="SAM" id="Coils"/>
    </source>
</evidence>
<feature type="coiled-coil region" evidence="1">
    <location>
        <begin position="296"/>
        <end position="358"/>
    </location>
</feature>
<gene>
    <name evidence="3" type="ORF">PPACK8108_LOCUS23472</name>
</gene>
<feature type="coiled-coil region" evidence="1">
    <location>
        <begin position="149"/>
        <end position="263"/>
    </location>
</feature>
<accession>A0AAV0BQ80</accession>